<feature type="compositionally biased region" description="Basic and acidic residues" evidence="1">
    <location>
        <begin position="1"/>
        <end position="17"/>
    </location>
</feature>
<name>A0A3P7MBR2_LITSI</name>
<feature type="non-terminal residue" evidence="2">
    <location>
        <position position="41"/>
    </location>
</feature>
<evidence type="ECO:0000313" key="2">
    <source>
        <dbReference type="EMBL" id="VDM93791.1"/>
    </source>
</evidence>
<gene>
    <name evidence="2" type="ORF">NLS_LOCUS10242</name>
</gene>
<accession>A0A3P7MBR2</accession>
<dbReference type="AlphaFoldDB" id="A0A3P7MBR2"/>
<evidence type="ECO:0000256" key="1">
    <source>
        <dbReference type="SAM" id="MobiDB-lite"/>
    </source>
</evidence>
<sequence>MVNRDGRGHSYCGDRGEILGPPQDEQQRRHLPRMFSLIKNE</sequence>
<proteinExistence type="predicted"/>
<organism evidence="2 3">
    <name type="scientific">Litomosoides sigmodontis</name>
    <name type="common">Filarial nematode worm</name>
    <dbReference type="NCBI Taxonomy" id="42156"/>
    <lineage>
        <taxon>Eukaryota</taxon>
        <taxon>Metazoa</taxon>
        <taxon>Ecdysozoa</taxon>
        <taxon>Nematoda</taxon>
        <taxon>Chromadorea</taxon>
        <taxon>Rhabditida</taxon>
        <taxon>Spirurina</taxon>
        <taxon>Spiruromorpha</taxon>
        <taxon>Filarioidea</taxon>
        <taxon>Onchocercidae</taxon>
        <taxon>Litomosoides</taxon>
    </lineage>
</organism>
<keyword evidence="3" id="KW-1185">Reference proteome</keyword>
<reference evidence="2 3" key="1">
    <citation type="submission" date="2018-08" db="EMBL/GenBank/DDBJ databases">
        <authorList>
            <person name="Laetsch R D."/>
            <person name="Stevens L."/>
            <person name="Kumar S."/>
            <person name="Blaxter L. M."/>
        </authorList>
    </citation>
    <scope>NUCLEOTIDE SEQUENCE [LARGE SCALE GENOMIC DNA]</scope>
</reference>
<evidence type="ECO:0000313" key="3">
    <source>
        <dbReference type="Proteomes" id="UP000277928"/>
    </source>
</evidence>
<feature type="region of interest" description="Disordered" evidence="1">
    <location>
        <begin position="1"/>
        <end position="41"/>
    </location>
</feature>
<dbReference type="OrthoDB" id="5912922at2759"/>
<protein>
    <submittedName>
        <fullName evidence="2">Uncharacterized protein</fullName>
    </submittedName>
</protein>
<dbReference type="EMBL" id="UYRX01003118">
    <property type="protein sequence ID" value="VDM93791.1"/>
    <property type="molecule type" value="Genomic_DNA"/>
</dbReference>
<dbReference type="Proteomes" id="UP000277928">
    <property type="component" value="Unassembled WGS sequence"/>
</dbReference>